<dbReference type="CDD" id="cd07038">
    <property type="entry name" value="TPP_PYR_PDC_IPDC_like"/>
    <property type="match status" value="1"/>
</dbReference>
<evidence type="ECO:0000313" key="14">
    <source>
        <dbReference type="EMBL" id="CAG8512853.1"/>
    </source>
</evidence>
<dbReference type="InterPro" id="IPR011766">
    <property type="entry name" value="TPP_enzyme_TPP-bd"/>
</dbReference>
<feature type="binding site" evidence="8">
    <location>
        <position position="124"/>
    </location>
    <ligand>
        <name>pyruvate</name>
        <dbReference type="ChEBI" id="CHEBI:15361"/>
        <label>1</label>
        <note>substrate; ligand shared between two neighboring subunits</note>
    </ligand>
</feature>
<dbReference type="GO" id="GO:0000949">
    <property type="term" value="P:aromatic amino acid family catabolic process to alcohol via Ehrlich pathway"/>
    <property type="evidence" value="ECO:0007669"/>
    <property type="project" value="TreeGrafter"/>
</dbReference>
<dbReference type="Pfam" id="PF00205">
    <property type="entry name" value="TPP_enzyme_M"/>
    <property type="match status" value="1"/>
</dbReference>
<evidence type="ECO:0000256" key="8">
    <source>
        <dbReference type="PIRSR" id="PIRSR036565-1"/>
    </source>
</evidence>
<dbReference type="InterPro" id="IPR029035">
    <property type="entry name" value="DHS-like_NAD/FAD-binding_dom"/>
</dbReference>
<evidence type="ECO:0000256" key="10">
    <source>
        <dbReference type="RuleBase" id="RU362132"/>
    </source>
</evidence>
<feature type="binding site" evidence="8">
    <location>
        <position position="483"/>
    </location>
    <ligand>
        <name>pyruvate</name>
        <dbReference type="ChEBI" id="CHEBI:15361"/>
        <label>1</label>
        <note>substrate; ligand shared between two neighboring subunits</note>
    </ligand>
</feature>
<dbReference type="AlphaFoldDB" id="A0A9N8ZZS0"/>
<evidence type="ECO:0000256" key="2">
    <source>
        <dbReference type="ARBA" id="ARBA00007812"/>
    </source>
</evidence>
<dbReference type="PANTHER" id="PTHR43452">
    <property type="entry name" value="PYRUVATE DECARBOXYLASE"/>
    <property type="match status" value="1"/>
</dbReference>
<dbReference type="OrthoDB" id="3970464at2759"/>
<comment type="caution">
    <text evidence="14">The sequence shown here is derived from an EMBL/GenBank/DDBJ whole genome shotgun (WGS) entry which is preliminary data.</text>
</comment>
<evidence type="ECO:0000256" key="7">
    <source>
        <dbReference type="ARBA" id="ARBA00023239"/>
    </source>
</evidence>
<feature type="binding site" evidence="9">
    <location>
        <position position="450"/>
    </location>
    <ligand>
        <name>Mg(2+)</name>
        <dbReference type="ChEBI" id="CHEBI:18420"/>
    </ligand>
</feature>
<evidence type="ECO:0000256" key="1">
    <source>
        <dbReference type="ARBA" id="ARBA00001964"/>
    </source>
</evidence>
<keyword evidence="15" id="KW-1185">Reference proteome</keyword>
<evidence type="ECO:0000256" key="5">
    <source>
        <dbReference type="ARBA" id="ARBA00022842"/>
    </source>
</evidence>
<organism evidence="14 15">
    <name type="scientific">Acaulospora morrowiae</name>
    <dbReference type="NCBI Taxonomy" id="94023"/>
    <lineage>
        <taxon>Eukaryota</taxon>
        <taxon>Fungi</taxon>
        <taxon>Fungi incertae sedis</taxon>
        <taxon>Mucoromycota</taxon>
        <taxon>Glomeromycotina</taxon>
        <taxon>Glomeromycetes</taxon>
        <taxon>Diversisporales</taxon>
        <taxon>Acaulosporaceae</taxon>
        <taxon>Acaulospora</taxon>
    </lineage>
</organism>
<dbReference type="Pfam" id="PF02776">
    <property type="entry name" value="TPP_enzyme_N"/>
    <property type="match status" value="1"/>
</dbReference>
<dbReference type="FunFam" id="3.40.50.970:FF:000019">
    <property type="entry name" value="Pyruvate decarboxylase isozyme"/>
    <property type="match status" value="1"/>
</dbReference>
<feature type="domain" description="Thiamine pyrophosphate enzyme N-terminal TPP-binding" evidence="13">
    <location>
        <begin position="15"/>
        <end position="121"/>
    </location>
</feature>
<dbReference type="InterPro" id="IPR047213">
    <property type="entry name" value="TPP_PYR_PDC_IPDC-like"/>
</dbReference>
<protein>
    <submittedName>
        <fullName evidence="14">4970_t:CDS:1</fullName>
    </submittedName>
</protein>
<comment type="cofactor">
    <cofactor evidence="9">
        <name>Mg(2+)</name>
        <dbReference type="ChEBI" id="CHEBI:18420"/>
    </cofactor>
    <text evidence="9">Binds 1 Mg(2+) per subunit.</text>
</comment>
<keyword evidence="3 9" id="KW-0479">Metal-binding</keyword>
<feature type="domain" description="Thiamine pyrophosphate enzyme TPP-binding" evidence="12">
    <location>
        <begin position="411"/>
        <end position="510"/>
    </location>
</feature>
<dbReference type="InterPro" id="IPR047214">
    <property type="entry name" value="TPP_PDC_IPDC"/>
</dbReference>
<comment type="cofactor">
    <cofactor evidence="1">
        <name>thiamine diphosphate</name>
        <dbReference type="ChEBI" id="CHEBI:58937"/>
    </cofactor>
</comment>
<proteinExistence type="inferred from homology"/>
<feature type="domain" description="Thiamine pyrophosphate enzyme central" evidence="11">
    <location>
        <begin position="208"/>
        <end position="319"/>
    </location>
</feature>
<feature type="binding site" evidence="9">
    <location>
        <position position="479"/>
    </location>
    <ligand>
        <name>Mg(2+)</name>
        <dbReference type="ChEBI" id="CHEBI:18420"/>
    </ligand>
</feature>
<dbReference type="FunFam" id="3.40.50.970:FF:000024">
    <property type="entry name" value="Pyruvate decarboxylase isozyme"/>
    <property type="match status" value="1"/>
</dbReference>
<evidence type="ECO:0000313" key="15">
    <source>
        <dbReference type="Proteomes" id="UP000789342"/>
    </source>
</evidence>
<evidence type="ECO:0000259" key="12">
    <source>
        <dbReference type="Pfam" id="PF02775"/>
    </source>
</evidence>
<reference evidence="14" key="1">
    <citation type="submission" date="2021-06" db="EMBL/GenBank/DDBJ databases">
        <authorList>
            <person name="Kallberg Y."/>
            <person name="Tangrot J."/>
            <person name="Rosling A."/>
        </authorList>
    </citation>
    <scope>NUCLEOTIDE SEQUENCE</scope>
    <source>
        <strain evidence="14">CL551</strain>
    </source>
</reference>
<dbReference type="GO" id="GO:0030976">
    <property type="term" value="F:thiamine pyrophosphate binding"/>
    <property type="evidence" value="ECO:0007669"/>
    <property type="project" value="InterPro"/>
</dbReference>
<sequence>MPHPDTQPQSSNMGIATYLFGRLKQLGVKHVFGQPGDFNMGIIDVIEDEEGIEWIGCCNEMNAGYAADGYARVNKMGVLVTTFGVGELSAMNAIAGSFSEMIPVVHIVGTPSTEFQSQGAMLHHTLGNGDYKTYYKMYENITVAQTVLTHHNAKDEIDRVLKECYIRSRPVYISIPADICVKETFADLTQPLDFTIPENVHEVEYAAINKVVHHIHRSANVIVLIDACASRHNVVKEILDFIEKTGFPFFTSPMGKGIISEDHPLFGGIYIGSVSEPHVKNEVEKADLIISVGAIRSDFNTGGFTYHVSPAKTIELSNNYIKVFFATYGGVSMKHALPKITACLESMPGPQISPPYQHKILEDDVKDERITQNWFWHEVSSKILRKNDIVVGEMGTSIFGLMDIKFPSGVAFIGQILYGSIGYSVGACLGASLAATNFKEKRRVCLFVGDGSFQVTAQEMSTIIRHDLKPVIFFINNNGFTIERMLHGMDRKYNDISQWKFDKTLEYFGGSDKVCRTIKLSTKSEFESFASSQLPEIPSQILFVEVMMDKYDAPRALVGTACNTAEKHMKEKVLPKLHEELHRKTVAGEKY</sequence>
<name>A0A9N8ZZS0_9GLOM</name>
<feature type="binding site" evidence="8">
    <location>
        <position position="37"/>
    </location>
    <ligand>
        <name>pyruvate</name>
        <dbReference type="ChEBI" id="CHEBI:15361"/>
        <label>1</label>
        <note>substrate; ligand shared between two neighboring subunits</note>
    </ligand>
</feature>
<dbReference type="SUPFAM" id="SSF52467">
    <property type="entry name" value="DHS-like NAD/FAD-binding domain"/>
    <property type="match status" value="1"/>
</dbReference>
<dbReference type="CDD" id="cd02005">
    <property type="entry name" value="TPP_PDC_IPDC"/>
    <property type="match status" value="1"/>
</dbReference>
<dbReference type="PIRSF" id="PIRSF036565">
    <property type="entry name" value="Pyruvt_ip_decrb"/>
    <property type="match status" value="1"/>
</dbReference>
<dbReference type="Pfam" id="PF02775">
    <property type="entry name" value="TPP_enzyme_C"/>
    <property type="match status" value="1"/>
</dbReference>
<dbReference type="Gene3D" id="3.40.50.1220">
    <property type="entry name" value="TPP-binding domain"/>
    <property type="match status" value="1"/>
</dbReference>
<accession>A0A9N8ZZS0</accession>
<dbReference type="EMBL" id="CAJVPV010001933">
    <property type="protein sequence ID" value="CAG8512853.1"/>
    <property type="molecule type" value="Genomic_DNA"/>
</dbReference>
<dbReference type="SUPFAM" id="SSF52518">
    <property type="entry name" value="Thiamin diphosphate-binding fold (THDP-binding)"/>
    <property type="match status" value="2"/>
</dbReference>
<dbReference type="Proteomes" id="UP000789342">
    <property type="component" value="Unassembled WGS sequence"/>
</dbReference>
<evidence type="ECO:0000256" key="6">
    <source>
        <dbReference type="ARBA" id="ARBA00023052"/>
    </source>
</evidence>
<evidence type="ECO:0000256" key="9">
    <source>
        <dbReference type="PIRSR" id="PIRSR036565-2"/>
    </source>
</evidence>
<evidence type="ECO:0000256" key="4">
    <source>
        <dbReference type="ARBA" id="ARBA00022793"/>
    </source>
</evidence>
<keyword evidence="4" id="KW-0210">Decarboxylase</keyword>
<dbReference type="GO" id="GO:0005829">
    <property type="term" value="C:cytosol"/>
    <property type="evidence" value="ECO:0007669"/>
    <property type="project" value="TreeGrafter"/>
</dbReference>
<dbReference type="InterPro" id="IPR012000">
    <property type="entry name" value="Thiamin_PyroP_enz_cen_dom"/>
</dbReference>
<comment type="similarity">
    <text evidence="2 10">Belongs to the TPP enzyme family.</text>
</comment>
<evidence type="ECO:0000256" key="3">
    <source>
        <dbReference type="ARBA" id="ARBA00022723"/>
    </source>
</evidence>
<dbReference type="Gene3D" id="3.40.50.970">
    <property type="match status" value="2"/>
</dbReference>
<keyword evidence="7" id="KW-0456">Lyase</keyword>
<dbReference type="GO" id="GO:0004737">
    <property type="term" value="F:pyruvate decarboxylase activity"/>
    <property type="evidence" value="ECO:0007669"/>
    <property type="project" value="TreeGrafter"/>
</dbReference>
<keyword evidence="6 10" id="KW-0786">Thiamine pyrophosphate</keyword>
<keyword evidence="5 9" id="KW-0460">Magnesium</keyword>
<dbReference type="InterPro" id="IPR012110">
    <property type="entry name" value="PDC/IPDC-like"/>
</dbReference>
<gene>
    <name evidence="14" type="ORF">AMORRO_LOCUS3817</name>
</gene>
<dbReference type="PANTHER" id="PTHR43452:SF30">
    <property type="entry name" value="PYRUVATE DECARBOXYLASE ISOZYME 1-RELATED"/>
    <property type="match status" value="1"/>
</dbReference>
<evidence type="ECO:0000259" key="11">
    <source>
        <dbReference type="Pfam" id="PF00205"/>
    </source>
</evidence>
<dbReference type="InterPro" id="IPR029061">
    <property type="entry name" value="THDP-binding"/>
</dbReference>
<dbReference type="InterPro" id="IPR012001">
    <property type="entry name" value="Thiamin_PyroP_enz_TPP-bd_dom"/>
</dbReference>
<dbReference type="GO" id="GO:0000287">
    <property type="term" value="F:magnesium ion binding"/>
    <property type="evidence" value="ECO:0007669"/>
    <property type="project" value="InterPro"/>
</dbReference>
<feature type="binding site" evidence="9">
    <location>
        <position position="477"/>
    </location>
    <ligand>
        <name>Mg(2+)</name>
        <dbReference type="ChEBI" id="CHEBI:18420"/>
    </ligand>
</feature>
<dbReference type="GO" id="GO:0005634">
    <property type="term" value="C:nucleus"/>
    <property type="evidence" value="ECO:0007669"/>
    <property type="project" value="TreeGrafter"/>
</dbReference>
<feature type="binding site" evidence="8">
    <location>
        <position position="165"/>
    </location>
    <ligand>
        <name>pyruvate</name>
        <dbReference type="ChEBI" id="CHEBI:15361"/>
        <label>2</label>
        <note>allosteric activator</note>
    </ligand>
</feature>
<evidence type="ECO:0000259" key="13">
    <source>
        <dbReference type="Pfam" id="PF02776"/>
    </source>
</evidence>